<dbReference type="STRING" id="1499967.U27_00343"/>
<evidence type="ECO:0000313" key="1">
    <source>
        <dbReference type="EMBL" id="GAK60446.1"/>
    </source>
</evidence>
<protein>
    <recommendedName>
        <fullName evidence="3">Sulfotransferase</fullName>
    </recommendedName>
</protein>
<dbReference type="AlphaFoldDB" id="A0A081C791"/>
<name>A0A081C791_VECG1</name>
<dbReference type="eggNOG" id="COG4424">
    <property type="taxonomic scope" value="Bacteria"/>
</dbReference>
<dbReference type="InterPro" id="IPR027417">
    <property type="entry name" value="P-loop_NTPase"/>
</dbReference>
<dbReference type="EMBL" id="DF820473">
    <property type="protein sequence ID" value="GAK60446.1"/>
    <property type="molecule type" value="Genomic_DNA"/>
</dbReference>
<dbReference type="HOGENOM" id="CLU_064720_0_0_0"/>
<organism evidence="1">
    <name type="scientific">Vecturithrix granuli</name>
    <dbReference type="NCBI Taxonomy" id="1499967"/>
    <lineage>
        <taxon>Bacteria</taxon>
        <taxon>Candidatus Moduliflexota</taxon>
        <taxon>Candidatus Vecturitrichia</taxon>
        <taxon>Candidatus Vecturitrichales</taxon>
        <taxon>Candidatus Vecturitrichaceae</taxon>
        <taxon>Candidatus Vecturithrix</taxon>
    </lineage>
</organism>
<accession>A0A081C791</accession>
<evidence type="ECO:0000313" key="2">
    <source>
        <dbReference type="Proteomes" id="UP000030661"/>
    </source>
</evidence>
<gene>
    <name evidence="1" type="ORF">U27_00343</name>
</gene>
<dbReference type="SUPFAM" id="SSF52540">
    <property type="entry name" value="P-loop containing nucleoside triphosphate hydrolases"/>
    <property type="match status" value="1"/>
</dbReference>
<dbReference type="Gene3D" id="3.40.50.300">
    <property type="entry name" value="P-loop containing nucleotide triphosphate hydrolases"/>
    <property type="match status" value="1"/>
</dbReference>
<dbReference type="Proteomes" id="UP000030661">
    <property type="component" value="Unassembled WGS sequence"/>
</dbReference>
<evidence type="ECO:0008006" key="3">
    <source>
        <dbReference type="Google" id="ProtNLM"/>
    </source>
</evidence>
<reference evidence="1" key="1">
    <citation type="journal article" date="2015" name="PeerJ">
        <title>First genomic representation of candidate bacterial phylum KSB3 points to enhanced environmental sensing as a trigger of wastewater bulking.</title>
        <authorList>
            <person name="Sekiguchi Y."/>
            <person name="Ohashi A."/>
            <person name="Parks D.H."/>
            <person name="Yamauchi T."/>
            <person name="Tyson G.W."/>
            <person name="Hugenholtz P."/>
        </authorList>
    </citation>
    <scope>NUCLEOTIDE SEQUENCE [LARGE SCALE GENOMIC DNA]</scope>
</reference>
<keyword evidence="2" id="KW-1185">Reference proteome</keyword>
<proteinExistence type="predicted"/>
<sequence>METKLIYIVGGGHSGSTLLDMLIGTAPEVVNLGEVYFFESYNYPGSDPKLYVVYSKMCACGEQFSDCSFWQAVNRKLPNRMHIIRYNTLAENVKITWNMASPLPTRYSFRVSTGDDATLFEAIESVLRETGETPLYLLDSSKDPRRLVRLTQLFGSDKLVVIHLIRDGRGYVNSYANTQKERVCVWGQKPQNFLICAIKWILFNWMTRRYIKKHKLQSLHISYDLFCQNPAQYINILNERLSIHIPENYLGALNSTRYHTIHGNLMKFKGITSITHDKSWRRELSWGKRVILTALLFPFNYIFTYHDDFSAEVEHIET</sequence>